<proteinExistence type="predicted"/>
<name>A0A4R4ZBQ3_9PSEU</name>
<sequence>MTGCNPQELWESQTVGTNARVGDVLVRNLHLAATEAAYRPGGGAMAYFALYNEARQPDALISARSEQAQRVLLRWDRACDGEAEVVDRIPLIPQGSVPVGPGQLPGGGTPYSLEIDGFKQVVRPGTTFPITLTFEQAGEVTVEAKVQPTRVGDEPPPAACPAGTSTPQPPVEGTPPPPMDGPEHDAGKEITVTGIVRAGQQPDCRLLTGEEDGRHYVLIDGDPAIVRPGATVVVRGRLEPDVPTHCAHGAVLRVINAIPR</sequence>
<reference evidence="2 3" key="1">
    <citation type="submission" date="2019-03" db="EMBL/GenBank/DDBJ databases">
        <title>Draft genome sequences of novel Actinobacteria.</title>
        <authorList>
            <person name="Sahin N."/>
            <person name="Ay H."/>
            <person name="Saygin H."/>
        </authorList>
    </citation>
    <scope>NUCLEOTIDE SEQUENCE [LARGE SCALE GENOMIC DNA]</scope>
    <source>
        <strain evidence="2 3">7K502</strain>
    </source>
</reference>
<dbReference type="InterPro" id="IPR036182">
    <property type="entry name" value="PCuAC_sf"/>
</dbReference>
<dbReference type="SUPFAM" id="SSF110087">
    <property type="entry name" value="DR1885-like metal-binding protein"/>
    <property type="match status" value="1"/>
</dbReference>
<feature type="region of interest" description="Disordered" evidence="1">
    <location>
        <begin position="147"/>
        <end position="186"/>
    </location>
</feature>
<dbReference type="OrthoDB" id="5188566at2"/>
<keyword evidence="3" id="KW-1185">Reference proteome</keyword>
<dbReference type="Proteomes" id="UP000294947">
    <property type="component" value="Unassembled WGS sequence"/>
</dbReference>
<dbReference type="InterPro" id="IPR007410">
    <property type="entry name" value="LpqE-like"/>
</dbReference>
<feature type="compositionally biased region" description="Pro residues" evidence="1">
    <location>
        <begin position="167"/>
        <end position="180"/>
    </location>
</feature>
<dbReference type="Pfam" id="PF04314">
    <property type="entry name" value="PCuAC"/>
    <property type="match status" value="1"/>
</dbReference>
<organism evidence="2 3">
    <name type="scientific">Saccharopolyspora elongata</name>
    <dbReference type="NCBI Taxonomy" id="2530387"/>
    <lineage>
        <taxon>Bacteria</taxon>
        <taxon>Bacillati</taxon>
        <taxon>Actinomycetota</taxon>
        <taxon>Actinomycetes</taxon>
        <taxon>Pseudonocardiales</taxon>
        <taxon>Pseudonocardiaceae</taxon>
        <taxon>Saccharopolyspora</taxon>
    </lineage>
</organism>
<evidence type="ECO:0000313" key="3">
    <source>
        <dbReference type="Proteomes" id="UP000294947"/>
    </source>
</evidence>
<comment type="caution">
    <text evidence="2">The sequence shown here is derived from an EMBL/GenBank/DDBJ whole genome shotgun (WGS) entry which is preliminary data.</text>
</comment>
<accession>A0A4R4ZBQ3</accession>
<dbReference type="AlphaFoldDB" id="A0A4R4ZBQ3"/>
<protein>
    <submittedName>
        <fullName evidence="2">Copper chaperone PCu(A)C</fullName>
    </submittedName>
</protein>
<dbReference type="EMBL" id="SMKW01000004">
    <property type="protein sequence ID" value="TDD55270.1"/>
    <property type="molecule type" value="Genomic_DNA"/>
</dbReference>
<evidence type="ECO:0000313" key="2">
    <source>
        <dbReference type="EMBL" id="TDD55270.1"/>
    </source>
</evidence>
<gene>
    <name evidence="2" type="ORF">E1288_05345</name>
</gene>
<dbReference type="Gene3D" id="2.60.40.1890">
    <property type="entry name" value="PCu(A)C copper chaperone"/>
    <property type="match status" value="1"/>
</dbReference>
<evidence type="ECO:0000256" key="1">
    <source>
        <dbReference type="SAM" id="MobiDB-lite"/>
    </source>
</evidence>